<dbReference type="SUPFAM" id="SSF53955">
    <property type="entry name" value="Lysozyme-like"/>
    <property type="match status" value="1"/>
</dbReference>
<name>A0A382RLD3_9ZZZZ</name>
<evidence type="ECO:0000259" key="9">
    <source>
        <dbReference type="Pfam" id="PF00912"/>
    </source>
</evidence>
<dbReference type="EMBL" id="UINC01122595">
    <property type="protein sequence ID" value="SVC98503.1"/>
    <property type="molecule type" value="Genomic_DNA"/>
</dbReference>
<dbReference type="AlphaFoldDB" id="A0A382RLD3"/>
<dbReference type="InterPro" id="IPR001264">
    <property type="entry name" value="Glyco_trans_51"/>
</dbReference>
<evidence type="ECO:0000256" key="7">
    <source>
        <dbReference type="ARBA" id="ARBA00023136"/>
    </source>
</evidence>
<keyword evidence="7" id="KW-0472">Membrane</keyword>
<keyword evidence="8" id="KW-0961">Cell wall biogenesis/degradation</keyword>
<keyword evidence="3" id="KW-0812">Transmembrane</keyword>
<organism evidence="10">
    <name type="scientific">marine metagenome</name>
    <dbReference type="NCBI Taxonomy" id="408172"/>
    <lineage>
        <taxon>unclassified sequences</taxon>
        <taxon>metagenomes</taxon>
        <taxon>ecological metagenomes</taxon>
    </lineage>
</organism>
<reference evidence="10" key="1">
    <citation type="submission" date="2018-05" db="EMBL/GenBank/DDBJ databases">
        <authorList>
            <person name="Lanie J.A."/>
            <person name="Ng W.-L."/>
            <person name="Kazmierczak K.M."/>
            <person name="Andrzejewski T.M."/>
            <person name="Davidsen T.M."/>
            <person name="Wayne K.J."/>
            <person name="Tettelin H."/>
            <person name="Glass J.I."/>
            <person name="Rusch D."/>
            <person name="Podicherti R."/>
            <person name="Tsui H.-C.T."/>
            <person name="Winkler M.E."/>
        </authorList>
    </citation>
    <scope>NUCLEOTIDE SEQUENCE</scope>
</reference>
<dbReference type="PANTHER" id="PTHR32282:SF27">
    <property type="entry name" value="PENICILLIN-BINDING PROTEIN 1A"/>
    <property type="match status" value="1"/>
</dbReference>
<keyword evidence="2" id="KW-0808">Transferase</keyword>
<dbReference type="GO" id="GO:0009252">
    <property type="term" value="P:peptidoglycan biosynthetic process"/>
    <property type="evidence" value="ECO:0007669"/>
    <property type="project" value="UniProtKB-KW"/>
</dbReference>
<evidence type="ECO:0000256" key="2">
    <source>
        <dbReference type="ARBA" id="ARBA00022679"/>
    </source>
</evidence>
<dbReference type="Gene3D" id="1.10.3810.10">
    <property type="entry name" value="Biosynthetic peptidoglycan transglycosylase-like"/>
    <property type="match status" value="1"/>
</dbReference>
<dbReference type="InterPro" id="IPR023346">
    <property type="entry name" value="Lysozyme-like_dom_sf"/>
</dbReference>
<dbReference type="GO" id="GO:0008955">
    <property type="term" value="F:peptidoglycan glycosyltransferase activity"/>
    <property type="evidence" value="ECO:0007669"/>
    <property type="project" value="TreeGrafter"/>
</dbReference>
<keyword evidence="4" id="KW-0133">Cell shape</keyword>
<feature type="non-terminal residue" evidence="10">
    <location>
        <position position="197"/>
    </location>
</feature>
<dbReference type="GO" id="GO:0071555">
    <property type="term" value="P:cell wall organization"/>
    <property type="evidence" value="ECO:0007669"/>
    <property type="project" value="UniProtKB-KW"/>
</dbReference>
<evidence type="ECO:0000256" key="4">
    <source>
        <dbReference type="ARBA" id="ARBA00022960"/>
    </source>
</evidence>
<evidence type="ECO:0000313" key="10">
    <source>
        <dbReference type="EMBL" id="SVC98503.1"/>
    </source>
</evidence>
<dbReference type="InterPro" id="IPR050396">
    <property type="entry name" value="Glycosyltr_51/Transpeptidase"/>
</dbReference>
<evidence type="ECO:0000256" key="6">
    <source>
        <dbReference type="ARBA" id="ARBA00022989"/>
    </source>
</evidence>
<keyword evidence="6" id="KW-1133">Transmembrane helix</keyword>
<dbReference type="PANTHER" id="PTHR32282">
    <property type="entry name" value="BINDING PROTEIN TRANSPEPTIDASE, PUTATIVE-RELATED"/>
    <property type="match status" value="1"/>
</dbReference>
<dbReference type="InterPro" id="IPR036950">
    <property type="entry name" value="PBP_transglycosylase"/>
</dbReference>
<comment type="subcellular location">
    <subcellularLocation>
        <location evidence="1">Membrane</location>
    </subcellularLocation>
</comment>
<keyword evidence="5" id="KW-0573">Peptidoglycan synthesis</keyword>
<dbReference type="GO" id="GO:0016020">
    <property type="term" value="C:membrane"/>
    <property type="evidence" value="ECO:0007669"/>
    <property type="project" value="UniProtKB-SubCell"/>
</dbReference>
<sequence>MRKFLIRLIPILAAALVTLAIGIAATGLAAYYYLLPGLQDDIQERVNKQEIPLRVYSRDGRLIAQLGEKRRTPIQFDDIPRSVVNAFLAAEDDRFFVHPGFDYQGIVRAGVNLLLTGSRSQGGSTITQQLAREYFLTRDRTFLRKAKELILAIRFESEFSKQEILALYLNAIFLGQRAYGVAAAAEVYFGKSLDQVS</sequence>
<evidence type="ECO:0000256" key="5">
    <source>
        <dbReference type="ARBA" id="ARBA00022984"/>
    </source>
</evidence>
<dbReference type="Pfam" id="PF00912">
    <property type="entry name" value="Transgly"/>
    <property type="match status" value="1"/>
</dbReference>
<proteinExistence type="predicted"/>
<dbReference type="GO" id="GO:0030288">
    <property type="term" value="C:outer membrane-bounded periplasmic space"/>
    <property type="evidence" value="ECO:0007669"/>
    <property type="project" value="TreeGrafter"/>
</dbReference>
<protein>
    <recommendedName>
        <fullName evidence="9">Glycosyl transferase family 51 domain-containing protein</fullName>
    </recommendedName>
</protein>
<evidence type="ECO:0000256" key="1">
    <source>
        <dbReference type="ARBA" id="ARBA00004370"/>
    </source>
</evidence>
<gene>
    <name evidence="10" type="ORF">METZ01_LOCUS351357</name>
</gene>
<evidence type="ECO:0000256" key="8">
    <source>
        <dbReference type="ARBA" id="ARBA00023316"/>
    </source>
</evidence>
<dbReference type="GO" id="GO:0008360">
    <property type="term" value="P:regulation of cell shape"/>
    <property type="evidence" value="ECO:0007669"/>
    <property type="project" value="UniProtKB-KW"/>
</dbReference>
<evidence type="ECO:0000256" key="3">
    <source>
        <dbReference type="ARBA" id="ARBA00022692"/>
    </source>
</evidence>
<feature type="domain" description="Glycosyl transferase family 51" evidence="9">
    <location>
        <begin position="60"/>
        <end position="196"/>
    </location>
</feature>
<accession>A0A382RLD3</accession>